<dbReference type="RefSeq" id="WP_146215118.1">
    <property type="nucleotide sequence ID" value="NZ_QJKI01000013.1"/>
</dbReference>
<evidence type="ECO:0000313" key="2">
    <source>
        <dbReference type="EMBL" id="PXX77992.1"/>
    </source>
</evidence>
<gene>
    <name evidence="2" type="ORF">DFR34_1131</name>
</gene>
<feature type="compositionally biased region" description="Low complexity" evidence="1">
    <location>
        <begin position="1420"/>
        <end position="1442"/>
    </location>
</feature>
<evidence type="ECO:0000256" key="1">
    <source>
        <dbReference type="SAM" id="MobiDB-lite"/>
    </source>
</evidence>
<sequence length="1588" mass="163135">MTTPSSPSSRPQPISLDVDIELTELTPAEGLPTRSPANPASVDMQALLAREEAAFARIFRKGKPARARSAAPAAPPLKPAPVSEPSAADLPPADTVTAAPVLPASEELDAFVGELLASAEHDRQIDAPPVLAQELAPADEAAPTLPASEELDAFVGELLASAEHDRQIDASPVLAQELAPADEAAPTLPASEELDAFVGELLASAEHDRQIDAPPVLAQELAPADEAAPALPASEELDAFVGELLASAERDRQREMPPVLPVPEAPAAPASSAPLPEVADEADGLDFAFEEALLSQFASRESSAPVAEPPVVMDTAQLAEGDSEQIEAHLAALEARLTPPSVQDEPASQDRTSADLAQLADDLDSLLQAETVPPTLMTRPADDGVLAAEHDPLATPHEVSALDDALDFDLDAMLLDASPVEAAPQLDAVAEAEAPVLPPADLSAVTALDDSEAEALAALETLADELDPPVAENIDQALSLDLDAMLMAEALAPVLDAPLDDTADDTPPPAAALPDVEPVSPQAAVPPETDMLTLDLDAMLMGDAPAALPPVEDTTEAAEPVAEPVASDDALTLDLDAMLMGDAPAAPLVEDTTEAAEPAAEPVVSDDALTLDLDAMLMGDAPAASLVEDTAEAADPAAEPVVSDDALTLDLDAMLLGETPAAPLAEKVIEAVEADWVAQDAGLPPSDAMLPAEPAEDAGDMLELDLDALLMAELPSAAQPEPSDEVLAVDAPVLEAVAEPLAEVSLDLEAMLMASADAVSVPDEVLAPAAAELDLDAMLMADEPRDPVTAGLSDAMPASELTLDLDAMLLDEPALVVDEAPLAEQDAAPLLEADSIESAPVLSLATDPDDDREPTPLLLDADARVPAPAAAEDMLELDLPLTPPPVLEALHDDTPAPAVTAPPPVPVAVPPAPDGDVLSMLAQSLEGNWLAIVQGSSMPFRTFRRGLDTLSQRLTGLSATGLPGLLDAVIELADSLPISGPSPWTADAVSRALELLSDTLISLPHPSTTQRAAVQMLSRELRAGPPAPMVPVVDDDMPAEPAVEPSVDSAVVDTPDTSPDTVPQATAIVEPAVLPDPAPEADHPAERMDAPVDLPAMDEGDENLAELPPAEMAWPAQVLPHEQAAADLAAGDVDLAEMLAELPALTDVLEDEPSPEALAAALAHAPDIEPEPETDVVADTPEQPLADAEEGESLAGWLAERPLGEEDEARLATVISIPAVDAEVLPEDDDWTQPPLEELARLAKEAPLATPEPDAEIIEPAAPAPDVVTHWPADEEAALLPGFDVLPELGSADEPAPLATSDAEPAPATTALDDAAVAAKPDVVEAPPVEDTPASAEPADVPPAAEALSHSISLEDIPHLRQALGSGFPTVAQALAEPAMAPAFPNSIAVDDIPLLRAGTLEALLERIEPVEETPPPTAPSAEADAASADTPAEPAAPAPEVTPLGPAQLAAFFASLDAEPSEPRPDPAIDLAAFLVVAQGRVQRMVQECRAARTQGIGPGFVAAADELGHNASEAGVSAMASLAAALASALTRPLSPQAVLELATDTVAVLSVMVSQGQRQEPIEPAPDMVAALEALTAKPPVRKAL</sequence>
<feature type="compositionally biased region" description="Low complexity" evidence="1">
    <location>
        <begin position="1"/>
        <end position="15"/>
    </location>
</feature>
<feature type="region of interest" description="Disordered" evidence="1">
    <location>
        <begin position="251"/>
        <end position="275"/>
    </location>
</feature>
<proteinExistence type="predicted"/>
<evidence type="ECO:0000313" key="3">
    <source>
        <dbReference type="Proteomes" id="UP000247555"/>
    </source>
</evidence>
<comment type="caution">
    <text evidence="2">The sequence shown here is derived from an EMBL/GenBank/DDBJ whole genome shotgun (WGS) entry which is preliminary data.</text>
</comment>
<feature type="region of interest" description="Disordered" evidence="1">
    <location>
        <begin position="63"/>
        <end position="94"/>
    </location>
</feature>
<dbReference type="EMBL" id="QJKI01000013">
    <property type="protein sequence ID" value="PXX77992.1"/>
    <property type="molecule type" value="Genomic_DNA"/>
</dbReference>
<feature type="region of interest" description="Disordered" evidence="1">
    <location>
        <begin position="498"/>
        <end position="525"/>
    </location>
</feature>
<dbReference type="OrthoDB" id="7173678at2"/>
<dbReference type="Proteomes" id="UP000247555">
    <property type="component" value="Unassembled WGS sequence"/>
</dbReference>
<feature type="region of interest" description="Disordered" evidence="1">
    <location>
        <begin position="1"/>
        <end position="39"/>
    </location>
</feature>
<keyword evidence="3" id="KW-1185">Reference proteome</keyword>
<accession>A0A318KNE6</accession>
<protein>
    <submittedName>
        <fullName evidence="2">Uncharacterized protein</fullName>
    </submittedName>
</protein>
<reference evidence="2 3" key="1">
    <citation type="submission" date="2018-05" db="EMBL/GenBank/DDBJ databases">
        <title>Genomic Encyclopedia of Type Strains, Phase IV (KMG-IV): sequencing the most valuable type-strain genomes for metagenomic binning, comparative biology and taxonomic classification.</title>
        <authorList>
            <person name="Goeker M."/>
        </authorList>
    </citation>
    <scope>NUCLEOTIDE SEQUENCE [LARGE SCALE GENOMIC DNA]</scope>
    <source>
        <strain evidence="2 3">DSM 29661</strain>
    </source>
</reference>
<feature type="region of interest" description="Disordered" evidence="1">
    <location>
        <begin position="1411"/>
        <end position="1442"/>
    </location>
</feature>
<name>A0A318KNE6_9NEIS</name>
<organism evidence="2 3">
    <name type="scientific">Rivihabitans pingtungensis</name>
    <dbReference type="NCBI Taxonomy" id="1054498"/>
    <lineage>
        <taxon>Bacteria</taxon>
        <taxon>Pseudomonadati</taxon>
        <taxon>Pseudomonadota</taxon>
        <taxon>Betaproteobacteria</taxon>
        <taxon>Neisseriales</taxon>
        <taxon>Aquaspirillaceae</taxon>
        <taxon>Rivihabitans</taxon>
    </lineage>
</organism>